<sequence>MFGLSVDAIGKSGGLALLWHKQVHVDLLSFSKGHIDARVKLTDEESYWRFTGFYGAPDASQRSISWNLLRHLSTISNLPWLCTGDFNAILSDTEKESANPTPPRHLHDFRNALIDSRLFDVGFSGHPFTWCNNRESPYTVRKRLDRACTNSAWNNCGPIHMFPIFGEFIQTMPRYYLS</sequence>
<name>A0AAW2TXT0_SESRA</name>
<protein>
    <recommendedName>
        <fullName evidence="1">Endonuclease/exonuclease/phosphatase domain-containing protein</fullName>
    </recommendedName>
</protein>
<organism evidence="2">
    <name type="scientific">Sesamum radiatum</name>
    <name type="common">Black benniseed</name>
    <dbReference type="NCBI Taxonomy" id="300843"/>
    <lineage>
        <taxon>Eukaryota</taxon>
        <taxon>Viridiplantae</taxon>
        <taxon>Streptophyta</taxon>
        <taxon>Embryophyta</taxon>
        <taxon>Tracheophyta</taxon>
        <taxon>Spermatophyta</taxon>
        <taxon>Magnoliopsida</taxon>
        <taxon>eudicotyledons</taxon>
        <taxon>Gunneridae</taxon>
        <taxon>Pentapetalae</taxon>
        <taxon>asterids</taxon>
        <taxon>lamiids</taxon>
        <taxon>Lamiales</taxon>
        <taxon>Pedaliaceae</taxon>
        <taxon>Sesamum</taxon>
    </lineage>
</organism>
<evidence type="ECO:0000259" key="1">
    <source>
        <dbReference type="Pfam" id="PF03372"/>
    </source>
</evidence>
<feature type="domain" description="Endonuclease/exonuclease/phosphatase" evidence="1">
    <location>
        <begin position="10"/>
        <end position="155"/>
    </location>
</feature>
<dbReference type="InterPro" id="IPR036691">
    <property type="entry name" value="Endo/exonu/phosph_ase_sf"/>
</dbReference>
<gene>
    <name evidence="2" type="ORF">Sradi_1766000</name>
</gene>
<dbReference type="InterPro" id="IPR005135">
    <property type="entry name" value="Endo/exonuclease/phosphatase"/>
</dbReference>
<reference evidence="2" key="2">
    <citation type="journal article" date="2024" name="Plant">
        <title>Genomic evolution and insights into agronomic trait innovations of Sesamum species.</title>
        <authorList>
            <person name="Miao H."/>
            <person name="Wang L."/>
            <person name="Qu L."/>
            <person name="Liu H."/>
            <person name="Sun Y."/>
            <person name="Le M."/>
            <person name="Wang Q."/>
            <person name="Wei S."/>
            <person name="Zheng Y."/>
            <person name="Lin W."/>
            <person name="Duan Y."/>
            <person name="Cao H."/>
            <person name="Xiong S."/>
            <person name="Wang X."/>
            <person name="Wei L."/>
            <person name="Li C."/>
            <person name="Ma Q."/>
            <person name="Ju M."/>
            <person name="Zhao R."/>
            <person name="Li G."/>
            <person name="Mu C."/>
            <person name="Tian Q."/>
            <person name="Mei H."/>
            <person name="Zhang T."/>
            <person name="Gao T."/>
            <person name="Zhang H."/>
        </authorList>
    </citation>
    <scope>NUCLEOTIDE SEQUENCE</scope>
    <source>
        <strain evidence="2">G02</strain>
    </source>
</reference>
<comment type="caution">
    <text evidence="2">The sequence shown here is derived from an EMBL/GenBank/DDBJ whole genome shotgun (WGS) entry which is preliminary data.</text>
</comment>
<dbReference type="GO" id="GO:0003824">
    <property type="term" value="F:catalytic activity"/>
    <property type="evidence" value="ECO:0007669"/>
    <property type="project" value="InterPro"/>
</dbReference>
<dbReference type="EMBL" id="JACGWJ010000007">
    <property type="protein sequence ID" value="KAL0408316.1"/>
    <property type="molecule type" value="Genomic_DNA"/>
</dbReference>
<dbReference type="SUPFAM" id="SSF56219">
    <property type="entry name" value="DNase I-like"/>
    <property type="match status" value="1"/>
</dbReference>
<accession>A0AAW2TXT0</accession>
<dbReference type="PANTHER" id="PTHR35218">
    <property type="entry name" value="RNASE H DOMAIN-CONTAINING PROTEIN"/>
    <property type="match status" value="1"/>
</dbReference>
<dbReference type="AlphaFoldDB" id="A0AAW2TXT0"/>
<proteinExistence type="predicted"/>
<dbReference type="Pfam" id="PF03372">
    <property type="entry name" value="Exo_endo_phos"/>
    <property type="match status" value="1"/>
</dbReference>
<dbReference type="PANTHER" id="PTHR35218:SF9">
    <property type="entry name" value="ENDONUCLEASE_EXONUCLEASE_PHOSPHATASE DOMAIN-CONTAINING PROTEIN"/>
    <property type="match status" value="1"/>
</dbReference>
<evidence type="ECO:0000313" key="2">
    <source>
        <dbReference type="EMBL" id="KAL0408316.1"/>
    </source>
</evidence>
<reference evidence="2" key="1">
    <citation type="submission" date="2020-06" db="EMBL/GenBank/DDBJ databases">
        <authorList>
            <person name="Li T."/>
            <person name="Hu X."/>
            <person name="Zhang T."/>
            <person name="Song X."/>
            <person name="Zhang H."/>
            <person name="Dai N."/>
            <person name="Sheng W."/>
            <person name="Hou X."/>
            <person name="Wei L."/>
        </authorList>
    </citation>
    <scope>NUCLEOTIDE SEQUENCE</scope>
    <source>
        <strain evidence="2">G02</strain>
        <tissue evidence="2">Leaf</tissue>
    </source>
</reference>
<dbReference type="Gene3D" id="3.60.10.10">
    <property type="entry name" value="Endonuclease/exonuclease/phosphatase"/>
    <property type="match status" value="1"/>
</dbReference>